<feature type="domain" description="N-acetyltransferase" evidence="1">
    <location>
        <begin position="13"/>
        <end position="173"/>
    </location>
</feature>
<organism evidence="2 3">
    <name type="scientific">Streptomyces tardus</name>
    <dbReference type="NCBI Taxonomy" id="2780544"/>
    <lineage>
        <taxon>Bacteria</taxon>
        <taxon>Bacillati</taxon>
        <taxon>Actinomycetota</taxon>
        <taxon>Actinomycetes</taxon>
        <taxon>Kitasatosporales</taxon>
        <taxon>Streptomycetaceae</taxon>
        <taxon>Streptomyces</taxon>
    </lineage>
</organism>
<evidence type="ECO:0000259" key="1">
    <source>
        <dbReference type="PROSITE" id="PS51186"/>
    </source>
</evidence>
<proteinExistence type="predicted"/>
<evidence type="ECO:0000313" key="2">
    <source>
        <dbReference type="EMBL" id="MBU7597056.1"/>
    </source>
</evidence>
<gene>
    <name evidence="2" type="ORF">JGS22_005240</name>
</gene>
<dbReference type="Proteomes" id="UP000694501">
    <property type="component" value="Unassembled WGS sequence"/>
</dbReference>
<dbReference type="InterPro" id="IPR000182">
    <property type="entry name" value="GNAT_dom"/>
</dbReference>
<keyword evidence="3" id="KW-1185">Reference proteome</keyword>
<dbReference type="AlphaFoldDB" id="A0A949JC16"/>
<dbReference type="SUPFAM" id="SSF55729">
    <property type="entry name" value="Acyl-CoA N-acyltransferases (Nat)"/>
    <property type="match status" value="1"/>
</dbReference>
<dbReference type="RefSeq" id="WP_211043548.1">
    <property type="nucleotide sequence ID" value="NZ_JAELVF020000001.1"/>
</dbReference>
<dbReference type="Gene3D" id="3.40.630.30">
    <property type="match status" value="1"/>
</dbReference>
<accession>A0A949JC16</accession>
<reference evidence="2" key="1">
    <citation type="submission" date="2021-06" db="EMBL/GenBank/DDBJ databases">
        <title>Sequencing of actinobacteria type strains.</title>
        <authorList>
            <person name="Nguyen G.-S."/>
            <person name="Wentzel A."/>
        </authorList>
    </citation>
    <scope>NUCLEOTIDE SEQUENCE</scope>
    <source>
        <strain evidence="2">P38-E01</strain>
    </source>
</reference>
<name>A0A949JC16_9ACTN</name>
<dbReference type="Pfam" id="PF13302">
    <property type="entry name" value="Acetyltransf_3"/>
    <property type="match status" value="1"/>
</dbReference>
<dbReference type="GO" id="GO:0016747">
    <property type="term" value="F:acyltransferase activity, transferring groups other than amino-acyl groups"/>
    <property type="evidence" value="ECO:0007669"/>
    <property type="project" value="InterPro"/>
</dbReference>
<evidence type="ECO:0000313" key="3">
    <source>
        <dbReference type="Proteomes" id="UP000694501"/>
    </source>
</evidence>
<dbReference type="InterPro" id="IPR016181">
    <property type="entry name" value="Acyl_CoA_acyltransferase"/>
</dbReference>
<dbReference type="EMBL" id="JAELVF020000001">
    <property type="protein sequence ID" value="MBU7597056.1"/>
    <property type="molecule type" value="Genomic_DNA"/>
</dbReference>
<dbReference type="PANTHER" id="PTHR43792">
    <property type="entry name" value="GNAT FAMILY, PUTATIVE (AFU_ORTHOLOGUE AFUA_3G00765)-RELATED-RELATED"/>
    <property type="match status" value="1"/>
</dbReference>
<sequence length="186" mass="21206">MLEITTPLRTERLQLRPFAAADETAMLEFESHPEVARYLYNEPRTPEDNARTLASRRELTALRKEGDTLLLAVDLDGTAIGYVLLTWLSEQHRQGEFGYVMNPAHHGSGYATEAAVEMLRLGFESLGLHRIIGRCDARNEASYRLMERLGMRREAHFVEAEIFKGVWGSELHYALLEAEWRASARS</sequence>
<dbReference type="PANTHER" id="PTHR43792:SF1">
    <property type="entry name" value="N-ACETYLTRANSFERASE DOMAIN-CONTAINING PROTEIN"/>
    <property type="match status" value="1"/>
</dbReference>
<dbReference type="PROSITE" id="PS51186">
    <property type="entry name" value="GNAT"/>
    <property type="match status" value="1"/>
</dbReference>
<protein>
    <submittedName>
        <fullName evidence="2">GNAT family N-acetyltransferase</fullName>
    </submittedName>
</protein>
<dbReference type="InterPro" id="IPR051531">
    <property type="entry name" value="N-acetyltransferase"/>
</dbReference>
<comment type="caution">
    <text evidence="2">The sequence shown here is derived from an EMBL/GenBank/DDBJ whole genome shotgun (WGS) entry which is preliminary data.</text>
</comment>